<dbReference type="EMBL" id="AP018694">
    <property type="protein sequence ID" value="BBE18961.1"/>
    <property type="molecule type" value="Genomic_DNA"/>
</dbReference>
<proteinExistence type="predicted"/>
<organism evidence="2 3">
    <name type="scientific">Aquipluma nitroreducens</name>
    <dbReference type="NCBI Taxonomy" id="2010828"/>
    <lineage>
        <taxon>Bacteria</taxon>
        <taxon>Pseudomonadati</taxon>
        <taxon>Bacteroidota</taxon>
        <taxon>Bacteroidia</taxon>
        <taxon>Marinilabiliales</taxon>
        <taxon>Prolixibacteraceae</taxon>
        <taxon>Aquipluma</taxon>
    </lineage>
</organism>
<reference evidence="2" key="1">
    <citation type="journal article" date="2020" name="Int. J. Syst. Evol. Microbiol.">
        <title>Aquipluma nitroreducens gen. nov. sp. nov., a novel facultatively anaerobic bacterium isolated from a freshwater lake.</title>
        <authorList>
            <person name="Watanabe M."/>
            <person name="Kojima H."/>
            <person name="Fukui M."/>
        </authorList>
    </citation>
    <scope>NUCLEOTIDE SEQUENCE</scope>
    <source>
        <strain evidence="2">MeG22</strain>
    </source>
</reference>
<evidence type="ECO:0000256" key="1">
    <source>
        <dbReference type="SAM" id="Coils"/>
    </source>
</evidence>
<protein>
    <submittedName>
        <fullName evidence="2">Uncharacterized protein</fullName>
    </submittedName>
</protein>
<dbReference type="AlphaFoldDB" id="A0A5K7SBK2"/>
<gene>
    <name evidence="2" type="ORF">AQPE_3134</name>
</gene>
<accession>A0A5K7SBK2</accession>
<keyword evidence="1" id="KW-0175">Coiled coil</keyword>
<feature type="coiled-coil region" evidence="1">
    <location>
        <begin position="225"/>
        <end position="259"/>
    </location>
</feature>
<evidence type="ECO:0000313" key="3">
    <source>
        <dbReference type="Proteomes" id="UP001193389"/>
    </source>
</evidence>
<name>A0A5K7SBK2_9BACT</name>
<dbReference type="Proteomes" id="UP001193389">
    <property type="component" value="Chromosome"/>
</dbReference>
<dbReference type="Gene3D" id="1.10.287.1490">
    <property type="match status" value="1"/>
</dbReference>
<dbReference type="KEGG" id="anf:AQPE_3134"/>
<evidence type="ECO:0000313" key="2">
    <source>
        <dbReference type="EMBL" id="BBE18961.1"/>
    </source>
</evidence>
<keyword evidence="3" id="KW-1185">Reference proteome</keyword>
<sequence>MSKGEQTAITVLIPEAKPNDIEPVWKKYVNNRSIGERVGNLATQIGNIFKSDEKQVNRDKLKVEKIGDELFVKSIEQAIITKHSMDIYARMVELPEGCQFNTFFQYTDSAFINESNADPEQIQNMKSYIRDFGVIAYQGVVDGQIKEAKKEVSRQEDVLKDIESDSKKEEKIIARCETDIQEYNAGIFEVENDIVRLDEAITANKVAFATLTKKTPEYDIAKKALKDLAKEKSKYFNKIKSLKSKIKSKEMDIKSAKGTITQNDLKLNNQQAVISGKQKIVDQLIEKKAAIQ</sequence>